<dbReference type="EMBL" id="UINC01146730">
    <property type="protein sequence ID" value="SVD37630.1"/>
    <property type="molecule type" value="Genomic_DNA"/>
</dbReference>
<reference evidence="1" key="1">
    <citation type="submission" date="2018-05" db="EMBL/GenBank/DDBJ databases">
        <authorList>
            <person name="Lanie J.A."/>
            <person name="Ng W.-L."/>
            <person name="Kazmierczak K.M."/>
            <person name="Andrzejewski T.M."/>
            <person name="Davidsen T.M."/>
            <person name="Wayne K.J."/>
            <person name="Tettelin H."/>
            <person name="Glass J.I."/>
            <person name="Rusch D."/>
            <person name="Podicherti R."/>
            <person name="Tsui H.-C.T."/>
            <person name="Winkler M.E."/>
        </authorList>
    </citation>
    <scope>NUCLEOTIDE SEQUENCE</scope>
</reference>
<dbReference type="Pfam" id="PF12974">
    <property type="entry name" value="Phosphonate-bd"/>
    <property type="match status" value="1"/>
</dbReference>
<organism evidence="1">
    <name type="scientific">marine metagenome</name>
    <dbReference type="NCBI Taxonomy" id="408172"/>
    <lineage>
        <taxon>unclassified sequences</taxon>
        <taxon>metagenomes</taxon>
        <taxon>ecological metagenomes</taxon>
    </lineage>
</organism>
<evidence type="ECO:0000313" key="1">
    <source>
        <dbReference type="EMBL" id="SVD37630.1"/>
    </source>
</evidence>
<name>A0A382UTT8_9ZZZZ</name>
<feature type="non-terminal residue" evidence="1">
    <location>
        <position position="197"/>
    </location>
</feature>
<proteinExistence type="predicted"/>
<dbReference type="SUPFAM" id="SSF53850">
    <property type="entry name" value="Periplasmic binding protein-like II"/>
    <property type="match status" value="1"/>
</dbReference>
<dbReference type="Gene3D" id="3.40.190.10">
    <property type="entry name" value="Periplasmic binding protein-like II"/>
    <property type="match status" value="1"/>
</dbReference>
<evidence type="ECO:0008006" key="2">
    <source>
        <dbReference type="Google" id="ProtNLM"/>
    </source>
</evidence>
<dbReference type="PANTHER" id="PTHR35841:SF1">
    <property type="entry name" value="PHOSPHONATES-BINDING PERIPLASMIC PROTEIN"/>
    <property type="match status" value="1"/>
</dbReference>
<dbReference type="PANTHER" id="PTHR35841">
    <property type="entry name" value="PHOSPHONATES-BINDING PERIPLASMIC PROTEIN"/>
    <property type="match status" value="1"/>
</dbReference>
<protein>
    <recommendedName>
        <fullName evidence="2">Solute-binding protein family 3/N-terminal domain-containing protein</fullName>
    </recommendedName>
</protein>
<dbReference type="AlphaFoldDB" id="A0A382UTT8"/>
<sequence length="197" mass="21043">MKPRIQLLSRLVTTACLAAGALLFASCGGDGGDGDANGTSGGLSLKQLVIALKANKNPQHMLAEKDELEKYLGEKLNRQVKVIIPTSSAVIVESFKNGTLDIGYLSSTDAARNLDEAAASILLIHLKNGQPHYNSIWLSLKDKEYDSVDDLAGKPVAFASSSSTSGYLIPTWDLSKRGHVGPEKALTDYFSQTIYGT</sequence>
<accession>A0A382UTT8</accession>
<dbReference type="PROSITE" id="PS51257">
    <property type="entry name" value="PROKAR_LIPOPROTEIN"/>
    <property type="match status" value="1"/>
</dbReference>
<gene>
    <name evidence="1" type="ORF">METZ01_LOCUS390484</name>
</gene>